<sequence>MDVTSFVGLLEFFYSEASAGMKSIGGAVFFCILGVASWLGGALIQAVNRATAGGAGHGGWLDGADLDASHLDRFYWLLAVFELVAFFLYLYSAWRYTYRHHPRVQPSMEDAKVSATATTTTKKAEV</sequence>
<feature type="transmembrane region" description="Helical" evidence="1">
    <location>
        <begin position="24"/>
        <end position="44"/>
    </location>
</feature>
<name>A2ZJ79_ORYSI</name>
<dbReference type="InterPro" id="IPR036259">
    <property type="entry name" value="MFS_trans_sf"/>
</dbReference>
<evidence type="ECO:0000313" key="3">
    <source>
        <dbReference type="Proteomes" id="UP000007015"/>
    </source>
</evidence>
<dbReference type="Proteomes" id="UP000007015">
    <property type="component" value="Chromosome 12"/>
</dbReference>
<gene>
    <name evidence="2" type="ORF">OsI_37883</name>
</gene>
<dbReference type="EMBL" id="CM000137">
    <property type="protein sequence ID" value="EAY82663.1"/>
    <property type="molecule type" value="Genomic_DNA"/>
</dbReference>
<dbReference type="STRING" id="39946.A2ZJ79"/>
<keyword evidence="1" id="KW-0812">Transmembrane</keyword>
<dbReference type="HOGENOM" id="CLU_162304_0_0_1"/>
<feature type="transmembrane region" description="Helical" evidence="1">
    <location>
        <begin position="74"/>
        <end position="94"/>
    </location>
</feature>
<reference evidence="2 3" key="1">
    <citation type="journal article" date="2005" name="PLoS Biol.">
        <title>The genomes of Oryza sativa: a history of duplications.</title>
        <authorList>
            <person name="Yu J."/>
            <person name="Wang J."/>
            <person name="Lin W."/>
            <person name="Li S."/>
            <person name="Li H."/>
            <person name="Zhou J."/>
            <person name="Ni P."/>
            <person name="Dong W."/>
            <person name="Hu S."/>
            <person name="Zeng C."/>
            <person name="Zhang J."/>
            <person name="Zhang Y."/>
            <person name="Li R."/>
            <person name="Xu Z."/>
            <person name="Li S."/>
            <person name="Li X."/>
            <person name="Zheng H."/>
            <person name="Cong L."/>
            <person name="Lin L."/>
            <person name="Yin J."/>
            <person name="Geng J."/>
            <person name="Li G."/>
            <person name="Shi J."/>
            <person name="Liu J."/>
            <person name="Lv H."/>
            <person name="Li J."/>
            <person name="Wang J."/>
            <person name="Deng Y."/>
            <person name="Ran L."/>
            <person name="Shi X."/>
            <person name="Wang X."/>
            <person name="Wu Q."/>
            <person name="Li C."/>
            <person name="Ren X."/>
            <person name="Wang J."/>
            <person name="Wang X."/>
            <person name="Li D."/>
            <person name="Liu D."/>
            <person name="Zhang X."/>
            <person name="Ji Z."/>
            <person name="Zhao W."/>
            <person name="Sun Y."/>
            <person name="Zhang Z."/>
            <person name="Bao J."/>
            <person name="Han Y."/>
            <person name="Dong L."/>
            <person name="Ji J."/>
            <person name="Chen P."/>
            <person name="Wu S."/>
            <person name="Liu J."/>
            <person name="Xiao Y."/>
            <person name="Bu D."/>
            <person name="Tan J."/>
            <person name="Yang L."/>
            <person name="Ye C."/>
            <person name="Zhang J."/>
            <person name="Xu J."/>
            <person name="Zhou Y."/>
            <person name="Yu Y."/>
            <person name="Zhang B."/>
            <person name="Zhuang S."/>
            <person name="Wei H."/>
            <person name="Liu B."/>
            <person name="Lei M."/>
            <person name="Yu H."/>
            <person name="Li Y."/>
            <person name="Xu H."/>
            <person name="Wei S."/>
            <person name="He X."/>
            <person name="Fang L."/>
            <person name="Zhang Z."/>
            <person name="Zhang Y."/>
            <person name="Huang X."/>
            <person name="Su Z."/>
            <person name="Tong W."/>
            <person name="Li J."/>
            <person name="Tong Z."/>
            <person name="Li S."/>
            <person name="Ye J."/>
            <person name="Wang L."/>
            <person name="Fang L."/>
            <person name="Lei T."/>
            <person name="Chen C."/>
            <person name="Chen H."/>
            <person name="Xu Z."/>
            <person name="Li H."/>
            <person name="Huang H."/>
            <person name="Zhang F."/>
            <person name="Xu H."/>
            <person name="Li N."/>
            <person name="Zhao C."/>
            <person name="Li S."/>
            <person name="Dong L."/>
            <person name="Huang Y."/>
            <person name="Li L."/>
            <person name="Xi Y."/>
            <person name="Qi Q."/>
            <person name="Li W."/>
            <person name="Zhang B."/>
            <person name="Hu W."/>
            <person name="Zhang Y."/>
            <person name="Tian X."/>
            <person name="Jiao Y."/>
            <person name="Liang X."/>
            <person name="Jin J."/>
            <person name="Gao L."/>
            <person name="Zheng W."/>
            <person name="Hao B."/>
            <person name="Liu S."/>
            <person name="Wang W."/>
            <person name="Yuan L."/>
            <person name="Cao M."/>
            <person name="McDermott J."/>
            <person name="Samudrala R."/>
            <person name="Wang J."/>
            <person name="Wong G.K."/>
            <person name="Yang H."/>
        </authorList>
    </citation>
    <scope>NUCLEOTIDE SEQUENCE [LARGE SCALE GENOMIC DNA]</scope>
    <source>
        <strain evidence="3">cv. 93-11</strain>
    </source>
</reference>
<organism evidence="2 3">
    <name type="scientific">Oryza sativa subsp. indica</name>
    <name type="common">Rice</name>
    <dbReference type="NCBI Taxonomy" id="39946"/>
    <lineage>
        <taxon>Eukaryota</taxon>
        <taxon>Viridiplantae</taxon>
        <taxon>Streptophyta</taxon>
        <taxon>Embryophyta</taxon>
        <taxon>Tracheophyta</taxon>
        <taxon>Spermatophyta</taxon>
        <taxon>Magnoliopsida</taxon>
        <taxon>Liliopsida</taxon>
        <taxon>Poales</taxon>
        <taxon>Poaceae</taxon>
        <taxon>BOP clade</taxon>
        <taxon>Oryzoideae</taxon>
        <taxon>Oryzeae</taxon>
        <taxon>Oryzinae</taxon>
        <taxon>Oryza</taxon>
        <taxon>Oryza sativa</taxon>
    </lineage>
</organism>
<evidence type="ECO:0000313" key="2">
    <source>
        <dbReference type="EMBL" id="EAY82663.1"/>
    </source>
</evidence>
<accession>A2ZJ79</accession>
<protein>
    <submittedName>
        <fullName evidence="2">Uncharacterized protein</fullName>
    </submittedName>
</protein>
<keyword evidence="1" id="KW-0472">Membrane</keyword>
<dbReference type="PANTHER" id="PTHR11654">
    <property type="entry name" value="OLIGOPEPTIDE TRANSPORTER-RELATED"/>
    <property type="match status" value="1"/>
</dbReference>
<dbReference type="Gramene" id="BGIOSGA037185-TA">
    <property type="protein sequence ID" value="BGIOSGA037185-PA"/>
    <property type="gene ID" value="BGIOSGA037185"/>
</dbReference>
<dbReference type="AlphaFoldDB" id="A2ZJ79"/>
<evidence type="ECO:0000256" key="1">
    <source>
        <dbReference type="SAM" id="Phobius"/>
    </source>
</evidence>
<keyword evidence="1" id="KW-1133">Transmembrane helix</keyword>
<dbReference type="Gene3D" id="1.20.1250.20">
    <property type="entry name" value="MFS general substrate transporter like domains"/>
    <property type="match status" value="1"/>
</dbReference>
<keyword evidence="3" id="KW-1185">Reference proteome</keyword>
<proteinExistence type="predicted"/>